<proteinExistence type="predicted"/>
<evidence type="ECO:0000313" key="7">
    <source>
        <dbReference type="EMBL" id="MCH7321959.1"/>
    </source>
</evidence>
<dbReference type="SUPFAM" id="SSF75615">
    <property type="entry name" value="Siroheme synthase middle domains-like"/>
    <property type="match status" value="1"/>
</dbReference>
<dbReference type="InterPro" id="IPR036291">
    <property type="entry name" value="NAD(P)-bd_dom_sf"/>
</dbReference>
<dbReference type="Gene3D" id="1.10.8.610">
    <property type="entry name" value="SirC, precorrin-2 dehydrogenase, C-terminal helical domain-like"/>
    <property type="match status" value="1"/>
</dbReference>
<dbReference type="Gene3D" id="3.40.50.720">
    <property type="entry name" value="NAD(P)-binding Rossmann-like Domain"/>
    <property type="match status" value="1"/>
</dbReference>
<evidence type="ECO:0000256" key="2">
    <source>
        <dbReference type="ARBA" id="ARBA00012400"/>
    </source>
</evidence>
<dbReference type="EMBL" id="JAKZFC010000002">
    <property type="protein sequence ID" value="MCH7321959.1"/>
    <property type="molecule type" value="Genomic_DNA"/>
</dbReference>
<dbReference type="Pfam" id="PF13241">
    <property type="entry name" value="NAD_binding_7"/>
    <property type="match status" value="1"/>
</dbReference>
<evidence type="ECO:0000313" key="8">
    <source>
        <dbReference type="Proteomes" id="UP001316087"/>
    </source>
</evidence>
<dbReference type="SUPFAM" id="SSF51735">
    <property type="entry name" value="NAD(P)-binding Rossmann-fold domains"/>
    <property type="match status" value="1"/>
</dbReference>
<dbReference type="Proteomes" id="UP001316087">
    <property type="component" value="Unassembled WGS sequence"/>
</dbReference>
<keyword evidence="3" id="KW-0560">Oxidoreductase</keyword>
<accession>A0ABS9UCC0</accession>
<gene>
    <name evidence="7" type="ORF">LZ480_08645</name>
</gene>
<evidence type="ECO:0000256" key="1">
    <source>
        <dbReference type="ARBA" id="ARBA00005010"/>
    </source>
</evidence>
<protein>
    <recommendedName>
        <fullName evidence="2">precorrin-2 dehydrogenase</fullName>
        <ecNumber evidence="2">1.3.1.76</ecNumber>
    </recommendedName>
</protein>
<keyword evidence="5" id="KW-0627">Porphyrin biosynthesis</keyword>
<dbReference type="InterPro" id="IPR006367">
    <property type="entry name" value="Sirohaem_synthase_N"/>
</dbReference>
<keyword evidence="4" id="KW-0520">NAD</keyword>
<name>A0ABS9UCC0_9BACL</name>
<organism evidence="7 8">
    <name type="scientific">Solibacillus palustris</name>
    <dbReference type="NCBI Taxonomy" id="2908203"/>
    <lineage>
        <taxon>Bacteria</taxon>
        <taxon>Bacillati</taxon>
        <taxon>Bacillota</taxon>
        <taxon>Bacilli</taxon>
        <taxon>Bacillales</taxon>
        <taxon>Caryophanaceae</taxon>
        <taxon>Solibacillus</taxon>
    </lineage>
</organism>
<dbReference type="NCBIfam" id="TIGR01470">
    <property type="entry name" value="cysG_Nterm"/>
    <property type="match status" value="1"/>
</dbReference>
<comment type="caution">
    <text evidence="7">The sequence shown here is derived from an EMBL/GenBank/DDBJ whole genome shotgun (WGS) entry which is preliminary data.</text>
</comment>
<dbReference type="EC" id="1.3.1.76" evidence="2"/>
<dbReference type="InterPro" id="IPR028161">
    <property type="entry name" value="Met8-like"/>
</dbReference>
<dbReference type="PANTHER" id="PTHR35330:SF1">
    <property type="entry name" value="SIROHEME BIOSYNTHESIS PROTEIN MET8"/>
    <property type="match status" value="1"/>
</dbReference>
<dbReference type="InterPro" id="IPR042518">
    <property type="entry name" value="SirC_C"/>
</dbReference>
<reference evidence="7 8" key="1">
    <citation type="submission" date="2022-03" db="EMBL/GenBank/DDBJ databases">
        <authorList>
            <person name="Jo J.-H."/>
            <person name="Im W.-T."/>
        </authorList>
    </citation>
    <scope>NUCLEOTIDE SEQUENCE [LARGE SCALE GENOMIC DNA]</scope>
    <source>
        <strain evidence="7 8">MA9</strain>
    </source>
</reference>
<dbReference type="RefSeq" id="WP_241369007.1">
    <property type="nucleotide sequence ID" value="NZ_JAKZFC010000002.1"/>
</dbReference>
<keyword evidence="8" id="KW-1185">Reference proteome</keyword>
<evidence type="ECO:0000256" key="3">
    <source>
        <dbReference type="ARBA" id="ARBA00023002"/>
    </source>
</evidence>
<comment type="pathway">
    <text evidence="1">Porphyrin-containing compound metabolism; siroheme biosynthesis; sirohydrochlorin from precorrin-2: step 1/1.</text>
</comment>
<evidence type="ECO:0000256" key="5">
    <source>
        <dbReference type="ARBA" id="ARBA00023244"/>
    </source>
</evidence>
<comment type="catalytic activity">
    <reaction evidence="6">
        <text>precorrin-2 + NAD(+) = sirohydrochlorin + NADH + 2 H(+)</text>
        <dbReference type="Rhea" id="RHEA:15613"/>
        <dbReference type="ChEBI" id="CHEBI:15378"/>
        <dbReference type="ChEBI" id="CHEBI:57540"/>
        <dbReference type="ChEBI" id="CHEBI:57945"/>
        <dbReference type="ChEBI" id="CHEBI:58351"/>
        <dbReference type="ChEBI" id="CHEBI:58827"/>
        <dbReference type="EC" id="1.3.1.76"/>
    </reaction>
</comment>
<dbReference type="PANTHER" id="PTHR35330">
    <property type="entry name" value="SIROHEME BIOSYNTHESIS PROTEIN MET8"/>
    <property type="match status" value="1"/>
</dbReference>
<evidence type="ECO:0000256" key="4">
    <source>
        <dbReference type="ARBA" id="ARBA00023027"/>
    </source>
</evidence>
<evidence type="ECO:0000256" key="6">
    <source>
        <dbReference type="ARBA" id="ARBA00047561"/>
    </source>
</evidence>
<sequence>MSYFPIMLNLDYKKVVVVGGGHVATQKVEALLVTKANIIVVSPMLTATLQHYSQLRKIQWRNKTFEPVDLDDAILIFAATNEETVNDQIEQATQHWQLFMRVDNNGRMDFMNPAVVRRGDFVLTVSTSGASPAFTRQVKQQLSEQFDDSYEAYTSFLKNGRQAILEKFEGEQKRRAVAALLEPQVLQWIQQQDFEQCENYIQQLLEGE</sequence>